<feature type="transmembrane region" description="Helical" evidence="1">
    <location>
        <begin position="28"/>
        <end position="48"/>
    </location>
</feature>
<keyword evidence="1" id="KW-0472">Membrane</keyword>
<accession>Q1V1V5</accession>
<proteinExistence type="predicted"/>
<feature type="transmembrane region" description="Helical" evidence="1">
    <location>
        <begin position="130"/>
        <end position="149"/>
    </location>
</feature>
<sequence>MSLILLILVFIFTFLLGMYLAQKISKRLILNFKIIFITNIIIFCFFLSKFNDLNLVNFIILLVNFVLFKFIFLITLQASISSIQLQILFNLNRFGKINNKYNDKQIFQNRFKNFKESQVFKIVRKKYIRINKSSIFFVYYFFLVLKKIYNEKM</sequence>
<feature type="transmembrane region" description="Helical" evidence="1">
    <location>
        <begin position="6"/>
        <end position="21"/>
    </location>
</feature>
<dbReference type="AlphaFoldDB" id="Q1V1V5"/>
<feature type="transmembrane region" description="Helical" evidence="1">
    <location>
        <begin position="54"/>
        <end position="76"/>
    </location>
</feature>
<dbReference type="RefSeq" id="WP_006997360.1">
    <property type="nucleotide sequence ID" value="NZ_CH724130.1"/>
</dbReference>
<dbReference type="Proteomes" id="UP000005306">
    <property type="component" value="Unassembled WGS sequence"/>
</dbReference>
<reference evidence="2 3" key="1">
    <citation type="submission" date="2006-04" db="EMBL/GenBank/DDBJ databases">
        <authorList>
            <person name="Giovannoni S.J."/>
            <person name="Cho J.-C."/>
            <person name="Ferriera S."/>
            <person name="Johnson J."/>
            <person name="Kravitz S."/>
            <person name="Halpern A."/>
            <person name="Remington K."/>
            <person name="Beeson K."/>
            <person name="Tran B."/>
            <person name="Rogers Y.-H."/>
            <person name="Friedman R."/>
            <person name="Venter J.C."/>
        </authorList>
    </citation>
    <scope>NUCLEOTIDE SEQUENCE [LARGE SCALE GENOMIC DNA]</scope>
    <source>
        <strain evidence="2 3">HTCC1002</strain>
    </source>
</reference>
<gene>
    <name evidence="2" type="ORF">PU1002_03611</name>
</gene>
<dbReference type="HOGENOM" id="CLU_1709900_0_0_5"/>
<organism evidence="2 3">
    <name type="scientific">Pelagibacter ubique (strain HTCC1002)</name>
    <dbReference type="NCBI Taxonomy" id="314261"/>
    <lineage>
        <taxon>Bacteria</taxon>
        <taxon>Pseudomonadati</taxon>
        <taxon>Pseudomonadota</taxon>
        <taxon>Alphaproteobacteria</taxon>
        <taxon>Candidatus Pelagibacterales</taxon>
        <taxon>Candidatus Pelagibacteraceae</taxon>
        <taxon>Candidatus Pelagibacter</taxon>
    </lineage>
</organism>
<evidence type="ECO:0000313" key="3">
    <source>
        <dbReference type="Proteomes" id="UP000005306"/>
    </source>
</evidence>
<keyword evidence="1" id="KW-1133">Transmembrane helix</keyword>
<keyword evidence="1" id="KW-0812">Transmembrane</keyword>
<name>Q1V1V5_PELU1</name>
<protein>
    <recommendedName>
        <fullName evidence="4">Transmembrane protein</fullName>
    </recommendedName>
</protein>
<evidence type="ECO:0000256" key="1">
    <source>
        <dbReference type="SAM" id="Phobius"/>
    </source>
</evidence>
<evidence type="ECO:0000313" key="2">
    <source>
        <dbReference type="EMBL" id="EAS84773.1"/>
    </source>
</evidence>
<dbReference type="EMBL" id="AAPV01000001">
    <property type="protein sequence ID" value="EAS84773.1"/>
    <property type="molecule type" value="Genomic_DNA"/>
</dbReference>
<comment type="caution">
    <text evidence="2">The sequence shown here is derived from an EMBL/GenBank/DDBJ whole genome shotgun (WGS) entry which is preliminary data.</text>
</comment>
<evidence type="ECO:0008006" key="4">
    <source>
        <dbReference type="Google" id="ProtNLM"/>
    </source>
</evidence>